<organism evidence="15 16">
    <name type="scientific">Mycena indigotica</name>
    <dbReference type="NCBI Taxonomy" id="2126181"/>
    <lineage>
        <taxon>Eukaryota</taxon>
        <taxon>Fungi</taxon>
        <taxon>Dikarya</taxon>
        <taxon>Basidiomycota</taxon>
        <taxon>Agaricomycotina</taxon>
        <taxon>Agaricomycetes</taxon>
        <taxon>Agaricomycetidae</taxon>
        <taxon>Agaricales</taxon>
        <taxon>Marasmiineae</taxon>
        <taxon>Mycenaceae</taxon>
        <taxon>Mycena</taxon>
    </lineage>
</organism>
<keyword evidence="5" id="KW-0165">Cleavage on pair of basic residues</keyword>
<dbReference type="Proteomes" id="UP000636479">
    <property type="component" value="Unassembled WGS sequence"/>
</dbReference>
<feature type="chain" id="PRO_5034867545" description="deuterolysin" evidence="14">
    <location>
        <begin position="17"/>
        <end position="359"/>
    </location>
</feature>
<accession>A0A8H6TFJ8</accession>
<dbReference type="Gene3D" id="2.60.40.2970">
    <property type="match status" value="1"/>
</dbReference>
<keyword evidence="6 13" id="KW-0479">Metal-binding</keyword>
<evidence type="ECO:0000256" key="7">
    <source>
        <dbReference type="ARBA" id="ARBA00022729"/>
    </source>
</evidence>
<dbReference type="SUPFAM" id="SSF55486">
    <property type="entry name" value="Metalloproteases ('zincins'), catalytic domain"/>
    <property type="match status" value="1"/>
</dbReference>
<evidence type="ECO:0000256" key="2">
    <source>
        <dbReference type="ARBA" id="ARBA00010279"/>
    </source>
</evidence>
<evidence type="ECO:0000256" key="9">
    <source>
        <dbReference type="ARBA" id="ARBA00022833"/>
    </source>
</evidence>
<dbReference type="InterPro" id="IPR001384">
    <property type="entry name" value="Peptidase_M35"/>
</dbReference>
<evidence type="ECO:0000313" key="15">
    <source>
        <dbReference type="EMBL" id="KAF7315832.1"/>
    </source>
</evidence>
<feature type="binding site" evidence="13">
    <location>
        <position position="312"/>
    </location>
    <ligand>
        <name>Zn(2+)</name>
        <dbReference type="ChEBI" id="CHEBI:29105"/>
        <note>catalytic</note>
    </ligand>
</feature>
<evidence type="ECO:0000256" key="8">
    <source>
        <dbReference type="ARBA" id="ARBA00022801"/>
    </source>
</evidence>
<dbReference type="GeneID" id="59340461"/>
<gene>
    <name evidence="15" type="ORF">MIND_00099400</name>
</gene>
<comment type="similarity">
    <text evidence="2">Belongs to the peptidase M35 family.</text>
</comment>
<keyword evidence="11" id="KW-0865">Zymogen</keyword>
<dbReference type="EMBL" id="JACAZF010000001">
    <property type="protein sequence ID" value="KAF7315832.1"/>
    <property type="molecule type" value="Genomic_DNA"/>
</dbReference>
<evidence type="ECO:0000256" key="10">
    <source>
        <dbReference type="ARBA" id="ARBA00023049"/>
    </source>
</evidence>
<keyword evidence="16" id="KW-1185">Reference proteome</keyword>
<keyword evidence="9 13" id="KW-0862">Zinc</keyword>
<dbReference type="PANTHER" id="PTHR37016:SF3">
    <property type="entry name" value="NEUTRAL PROTEASE 2-RELATED"/>
    <property type="match status" value="1"/>
</dbReference>
<dbReference type="GO" id="GO:0004222">
    <property type="term" value="F:metalloendopeptidase activity"/>
    <property type="evidence" value="ECO:0007669"/>
    <property type="project" value="InterPro"/>
</dbReference>
<evidence type="ECO:0000256" key="12">
    <source>
        <dbReference type="PIRSR" id="PIRSR601384-1"/>
    </source>
</evidence>
<evidence type="ECO:0000256" key="4">
    <source>
        <dbReference type="ARBA" id="ARBA00022670"/>
    </source>
</evidence>
<proteinExistence type="inferred from homology"/>
<comment type="catalytic activity">
    <reaction evidence="1">
        <text>Preferential cleavage of bonds with hydrophobic residues in P1'. Also 3-Asn-|-Gln-4 and 8-Gly-|-Ser-9 bonds in insulin B chain.</text>
        <dbReference type="EC" id="3.4.24.39"/>
    </reaction>
</comment>
<keyword evidence="7 14" id="KW-0732">Signal</keyword>
<dbReference type="Pfam" id="PF02102">
    <property type="entry name" value="Peptidase_M35"/>
    <property type="match status" value="1"/>
</dbReference>
<dbReference type="AlphaFoldDB" id="A0A8H6TFJ8"/>
<dbReference type="Gene3D" id="3.40.390.10">
    <property type="entry name" value="Collagenase (Catalytic Domain)"/>
    <property type="match status" value="1"/>
</dbReference>
<feature type="binding site" evidence="13">
    <location>
        <position position="316"/>
    </location>
    <ligand>
        <name>Zn(2+)</name>
        <dbReference type="ChEBI" id="CHEBI:29105"/>
        <note>catalytic</note>
    </ligand>
</feature>
<evidence type="ECO:0000256" key="13">
    <source>
        <dbReference type="PIRSR" id="PIRSR601384-2"/>
    </source>
</evidence>
<name>A0A8H6TFJ8_9AGAR</name>
<dbReference type="PANTHER" id="PTHR37016">
    <property type="match status" value="1"/>
</dbReference>
<dbReference type="GO" id="GO:0046872">
    <property type="term" value="F:metal ion binding"/>
    <property type="evidence" value="ECO:0007669"/>
    <property type="project" value="UniProtKB-KW"/>
</dbReference>
<evidence type="ECO:0000256" key="1">
    <source>
        <dbReference type="ARBA" id="ARBA00001187"/>
    </source>
</evidence>
<dbReference type="CDD" id="cd11008">
    <property type="entry name" value="M35_deuterolysin_like"/>
    <property type="match status" value="1"/>
</dbReference>
<feature type="active site" evidence="12">
    <location>
        <position position="313"/>
    </location>
</feature>
<dbReference type="InterPro" id="IPR050414">
    <property type="entry name" value="Fungal_M35_metalloproteases"/>
</dbReference>
<dbReference type="GO" id="GO:0006508">
    <property type="term" value="P:proteolysis"/>
    <property type="evidence" value="ECO:0007669"/>
    <property type="project" value="UniProtKB-KW"/>
</dbReference>
<keyword evidence="4 15" id="KW-0645">Protease</keyword>
<sequence>MFRAGLLLSLATVVLGLSAGDLKVSVKAVSQSVKSVEDIVITAVVSNPTKKDIRVIAKNNILDGSATRSFAVSKADNSVLFTGVRTTLDLTAEGIYTTIPAGSSIAVNHTDLGALYDFEHFGTGSFHFAPNTFFQTGPDATPIHVKTDVIAVEVTHDVAKRELFPLQARTSTPVCGDGGKLQVLTQALASARSLAGGAATDLQTHPNSAEFNTYFGGNDPNEIWYDMDRIAGDLSDRSGDRSINCNNDPAGLCGGNGGVIAYTIVVTSGGQIVGSNIYTCDILYTDVQSNPSSICTNGFDSTTSSTGGVILHELSHATSGSADIIYGCSNTAQLSPADKKNNADNFRCMGLAIYKHYDC</sequence>
<comment type="caution">
    <text evidence="15">The sequence shown here is derived from an EMBL/GenBank/DDBJ whole genome shotgun (WGS) entry which is preliminary data.</text>
</comment>
<feature type="binding site" evidence="13">
    <location>
        <position position="323"/>
    </location>
    <ligand>
        <name>Zn(2+)</name>
        <dbReference type="ChEBI" id="CHEBI:29105"/>
        <note>catalytic</note>
    </ligand>
</feature>
<dbReference type="RefSeq" id="XP_037225855.1">
    <property type="nucleotide sequence ID" value="XM_037357945.1"/>
</dbReference>
<evidence type="ECO:0000256" key="6">
    <source>
        <dbReference type="ARBA" id="ARBA00022723"/>
    </source>
</evidence>
<keyword evidence="8" id="KW-0378">Hydrolase</keyword>
<reference evidence="15" key="1">
    <citation type="submission" date="2020-05" db="EMBL/GenBank/DDBJ databases">
        <title>Mycena genomes resolve the evolution of fungal bioluminescence.</title>
        <authorList>
            <person name="Tsai I.J."/>
        </authorList>
    </citation>
    <scope>NUCLEOTIDE SEQUENCE</scope>
    <source>
        <strain evidence="15">171206Taipei</strain>
    </source>
</reference>
<evidence type="ECO:0000256" key="3">
    <source>
        <dbReference type="ARBA" id="ARBA00012431"/>
    </source>
</evidence>
<dbReference type="OrthoDB" id="412874at2759"/>
<comment type="cofactor">
    <cofactor evidence="13">
        <name>Zn(2+)</name>
        <dbReference type="ChEBI" id="CHEBI:29105"/>
    </cofactor>
    <text evidence="13">Binds 1 zinc ion per subunit.</text>
</comment>
<evidence type="ECO:0000256" key="5">
    <source>
        <dbReference type="ARBA" id="ARBA00022685"/>
    </source>
</evidence>
<evidence type="ECO:0000313" key="16">
    <source>
        <dbReference type="Proteomes" id="UP000636479"/>
    </source>
</evidence>
<evidence type="ECO:0000256" key="14">
    <source>
        <dbReference type="SAM" id="SignalP"/>
    </source>
</evidence>
<dbReference type="EC" id="3.4.24.39" evidence="3"/>
<dbReference type="InterPro" id="IPR024079">
    <property type="entry name" value="MetalloPept_cat_dom_sf"/>
</dbReference>
<evidence type="ECO:0000256" key="11">
    <source>
        <dbReference type="ARBA" id="ARBA00023145"/>
    </source>
</evidence>
<feature type="signal peptide" evidence="14">
    <location>
        <begin position="1"/>
        <end position="16"/>
    </location>
</feature>
<keyword evidence="10" id="KW-0482">Metalloprotease</keyword>
<protein>
    <recommendedName>
        <fullName evidence="3">deuterolysin</fullName>
        <ecNumber evidence="3">3.4.24.39</ecNumber>
    </recommendedName>
</protein>